<dbReference type="WBParaSite" id="RSKR_0000565900.1">
    <property type="protein sequence ID" value="RSKR_0000565900.1"/>
    <property type="gene ID" value="RSKR_0000565900"/>
</dbReference>
<evidence type="ECO:0000313" key="2">
    <source>
        <dbReference type="WBParaSite" id="RSKR_0000565900.1"/>
    </source>
</evidence>
<protein>
    <submittedName>
        <fullName evidence="2">CCDC92 domain-containing protein</fullName>
    </submittedName>
</protein>
<dbReference type="Proteomes" id="UP000095286">
    <property type="component" value="Unplaced"/>
</dbReference>
<name>A0AC35TXZ3_9BILA</name>
<reference evidence="2" key="1">
    <citation type="submission" date="2016-11" db="UniProtKB">
        <authorList>
            <consortium name="WormBaseParasite"/>
        </authorList>
    </citation>
    <scope>IDENTIFICATION</scope>
    <source>
        <strain evidence="2">KR3021</strain>
    </source>
</reference>
<organism evidence="1 2">
    <name type="scientific">Rhabditophanes sp. KR3021</name>
    <dbReference type="NCBI Taxonomy" id="114890"/>
    <lineage>
        <taxon>Eukaryota</taxon>
        <taxon>Metazoa</taxon>
        <taxon>Ecdysozoa</taxon>
        <taxon>Nematoda</taxon>
        <taxon>Chromadorea</taxon>
        <taxon>Rhabditida</taxon>
        <taxon>Tylenchina</taxon>
        <taxon>Panagrolaimomorpha</taxon>
        <taxon>Strongyloidoidea</taxon>
        <taxon>Alloionematidae</taxon>
        <taxon>Rhabditophanes</taxon>
    </lineage>
</organism>
<evidence type="ECO:0000313" key="1">
    <source>
        <dbReference type="Proteomes" id="UP000095286"/>
    </source>
</evidence>
<proteinExistence type="predicted"/>
<sequence>MQLSDAVTHVANLHHELIDLREQLANITKGYNNLKKELQAGESKLIESQKDNGKLREANLHLTNDNERLMSAIDILRQATSGIPSPALIKHDILAVIPKVSNSNYHQQQTQDIPRYAINQRQGFDNSPKSANANHPQPEMLLQDIPRTINNQRHELINSPAVTYRQDKQHQDRAGRKPNRRDSRVFADLTPDSKRTTAASLQTPESDHYDRKRPHLFESILNSPPSERAKMSTSYIKKNCLGNDKILNKYY</sequence>
<accession>A0AC35TXZ3</accession>